<feature type="domain" description="TonB-dependent receptor-like beta-barrel" evidence="14">
    <location>
        <begin position="245"/>
        <end position="808"/>
    </location>
</feature>
<dbReference type="RefSeq" id="WP_008246392.1">
    <property type="nucleotide sequence ID" value="NZ_CP014544.1"/>
</dbReference>
<dbReference type="GO" id="GO:0009279">
    <property type="term" value="C:cell outer membrane"/>
    <property type="evidence" value="ECO:0007669"/>
    <property type="project" value="UniProtKB-SubCell"/>
</dbReference>
<proteinExistence type="inferred from homology"/>
<dbReference type="STRING" id="1470434.AZF00_04860"/>
<dbReference type="Gene3D" id="2.40.170.20">
    <property type="entry name" value="TonB-dependent receptor, beta-barrel domain"/>
    <property type="match status" value="1"/>
</dbReference>
<evidence type="ECO:0000256" key="11">
    <source>
        <dbReference type="PROSITE-ProRule" id="PRU01360"/>
    </source>
</evidence>
<dbReference type="AlphaFoldDB" id="A0A127M356"/>
<keyword evidence="6" id="KW-0408">Iron</keyword>
<evidence type="ECO:0000313" key="16">
    <source>
        <dbReference type="EMBL" id="AMO67668.1"/>
    </source>
</evidence>
<evidence type="ECO:0000259" key="14">
    <source>
        <dbReference type="Pfam" id="PF00593"/>
    </source>
</evidence>
<feature type="region of interest" description="Disordered" evidence="13">
    <location>
        <begin position="581"/>
        <end position="608"/>
    </location>
</feature>
<comment type="similarity">
    <text evidence="11 12">Belongs to the TonB-dependent receptor family.</text>
</comment>
<keyword evidence="3 11" id="KW-1134">Transmembrane beta strand</keyword>
<evidence type="ECO:0000256" key="7">
    <source>
        <dbReference type="ARBA" id="ARBA00023065"/>
    </source>
</evidence>
<keyword evidence="16" id="KW-0675">Receptor</keyword>
<keyword evidence="7" id="KW-0406">Ion transport</keyword>
<reference evidence="16 17" key="1">
    <citation type="submission" date="2015-12" db="EMBL/GenBank/DDBJ databases">
        <authorList>
            <person name="Shamseldin A."/>
            <person name="Moawad H."/>
            <person name="Abd El-Rahim W.M."/>
            <person name="Sadowsky M.J."/>
        </authorList>
    </citation>
    <scope>NUCLEOTIDE SEQUENCE [LARGE SCALE GENOMIC DNA]</scope>
    <source>
        <strain evidence="16 17">SM2</strain>
    </source>
</reference>
<organism evidence="16 17">
    <name type="scientific">Zhongshania aliphaticivorans</name>
    <dbReference type="NCBI Taxonomy" id="1470434"/>
    <lineage>
        <taxon>Bacteria</taxon>
        <taxon>Pseudomonadati</taxon>
        <taxon>Pseudomonadota</taxon>
        <taxon>Gammaproteobacteria</taxon>
        <taxon>Cellvibrionales</taxon>
        <taxon>Spongiibacteraceae</taxon>
        <taxon>Zhongshania</taxon>
    </lineage>
</organism>
<feature type="domain" description="TonB-dependent receptor plug" evidence="15">
    <location>
        <begin position="47"/>
        <end position="156"/>
    </location>
</feature>
<keyword evidence="9 11" id="KW-0472">Membrane</keyword>
<evidence type="ECO:0000256" key="12">
    <source>
        <dbReference type="RuleBase" id="RU003357"/>
    </source>
</evidence>
<dbReference type="PANTHER" id="PTHR32552">
    <property type="entry name" value="FERRICHROME IRON RECEPTOR-RELATED"/>
    <property type="match status" value="1"/>
</dbReference>
<dbReference type="SUPFAM" id="SSF56935">
    <property type="entry name" value="Porins"/>
    <property type="match status" value="1"/>
</dbReference>
<dbReference type="PROSITE" id="PS52016">
    <property type="entry name" value="TONB_DEPENDENT_REC_3"/>
    <property type="match status" value="1"/>
</dbReference>
<dbReference type="InterPro" id="IPR036942">
    <property type="entry name" value="Beta-barrel_TonB_sf"/>
</dbReference>
<evidence type="ECO:0000256" key="5">
    <source>
        <dbReference type="ARBA" id="ARBA00022692"/>
    </source>
</evidence>
<keyword evidence="10 11" id="KW-0998">Cell outer membrane</keyword>
<evidence type="ECO:0000313" key="17">
    <source>
        <dbReference type="Proteomes" id="UP000074119"/>
    </source>
</evidence>
<evidence type="ECO:0000256" key="1">
    <source>
        <dbReference type="ARBA" id="ARBA00004571"/>
    </source>
</evidence>
<evidence type="ECO:0000256" key="9">
    <source>
        <dbReference type="ARBA" id="ARBA00023136"/>
    </source>
</evidence>
<dbReference type="EMBL" id="CP014544">
    <property type="protein sequence ID" value="AMO67668.1"/>
    <property type="molecule type" value="Genomic_DNA"/>
</dbReference>
<evidence type="ECO:0000256" key="10">
    <source>
        <dbReference type="ARBA" id="ARBA00023237"/>
    </source>
</evidence>
<dbReference type="InterPro" id="IPR039426">
    <property type="entry name" value="TonB-dep_rcpt-like"/>
</dbReference>
<evidence type="ECO:0000259" key="15">
    <source>
        <dbReference type="Pfam" id="PF07715"/>
    </source>
</evidence>
<sequence length="844" mass="92832">MNKISPYAAGLCALTTVFSCNSIAEAKKSGFALEEVIVTAQKKAESLQDTPISLTAFGEERLEIDGISSLGDIGSKVPSLTIEPFPINNATLRIFIRGVGISDVQVTQDPPVGIYVDGVYIARSTGTALDVAELQRIEVLRGPQGTLYGRNTTGGAINLITKRPSVEEFELKQKFTVGNRNLFTAKTSANIPLGDTLAAKVAYLNTRMDGFIENTGPGGDFGDKQVEGYRIDLRWDISDSLTLDYAYDSSDYEYYNYMYQSIRPGVQNKGQAEPVREYAVTQSKHSEDRFDDMATARPLETSATEIEGHSLIITKTFENAQLKYIGAYRELYDAAYADLGGGIGSENYRTDSHAYCGPSVQAQTGEDCLPLVVPQINQEQFSHEFQFSGSALNGSIDYITGAYYFEEEATENNSPLHHQFSSEISDGVIPIPVLGAAIGSVLLDSGDVHLVNMLSQRYDIKNTAIAAYGQFTWTPRILDERMHLTFGARYSQDEREALKNQTDKTYVEIRSLDMAIDMENLGTLAPILEQGGFLIPGDRAFNNVQAQKDFDDSSFSFIAEFDVTDDINVYGKFVQAYKSGGFNTRDPQRGATGEAPGTPGKGDDTATPAPDGNVYGFGFADGFDEEHVASVELGIKSELLDRRLRINANVFTSEYTEMQLNFILSGTIADTKVTNAGEATMRGLEADITYLPTENLMLMFNYAYLDAEVTKAEDEFGNDLSDSFVFYSAPKNSYTAAADWTIANMNWGTVAVNISYNFMDNRNGGSRAHNARNTFISDYGLVNGRLSLSEIPVGNYGKFNIGIWGKNLADEEFEITAIDNLPHSDRTVIWGDPRSYGVDVIYEY</sequence>
<evidence type="ECO:0000256" key="4">
    <source>
        <dbReference type="ARBA" id="ARBA00022496"/>
    </source>
</evidence>
<comment type="subcellular location">
    <subcellularLocation>
        <location evidence="1 11">Cell outer membrane</location>
        <topology evidence="1 11">Multi-pass membrane protein</topology>
    </subcellularLocation>
</comment>
<dbReference type="GO" id="GO:0006826">
    <property type="term" value="P:iron ion transport"/>
    <property type="evidence" value="ECO:0007669"/>
    <property type="project" value="UniProtKB-KW"/>
</dbReference>
<evidence type="ECO:0000256" key="8">
    <source>
        <dbReference type="ARBA" id="ARBA00023077"/>
    </source>
</evidence>
<accession>A0A127M356</accession>
<name>A0A127M356_9GAMM</name>
<evidence type="ECO:0000256" key="2">
    <source>
        <dbReference type="ARBA" id="ARBA00022448"/>
    </source>
</evidence>
<keyword evidence="5 11" id="KW-0812">Transmembrane</keyword>
<dbReference type="PANTHER" id="PTHR32552:SF81">
    <property type="entry name" value="TONB-DEPENDENT OUTER MEMBRANE RECEPTOR"/>
    <property type="match status" value="1"/>
</dbReference>
<dbReference type="PROSITE" id="PS51257">
    <property type="entry name" value="PROKAR_LIPOPROTEIN"/>
    <property type="match status" value="1"/>
</dbReference>
<dbReference type="Pfam" id="PF00593">
    <property type="entry name" value="TonB_dep_Rec_b-barrel"/>
    <property type="match status" value="1"/>
</dbReference>
<dbReference type="KEGG" id="zal:AZF00_04860"/>
<dbReference type="InterPro" id="IPR000531">
    <property type="entry name" value="Beta-barrel_TonB"/>
</dbReference>
<dbReference type="InterPro" id="IPR012910">
    <property type="entry name" value="Plug_dom"/>
</dbReference>
<evidence type="ECO:0000256" key="3">
    <source>
        <dbReference type="ARBA" id="ARBA00022452"/>
    </source>
</evidence>
<evidence type="ECO:0000256" key="13">
    <source>
        <dbReference type="SAM" id="MobiDB-lite"/>
    </source>
</evidence>
<keyword evidence="4" id="KW-0410">Iron transport</keyword>
<keyword evidence="8 12" id="KW-0798">TonB box</keyword>
<dbReference type="Pfam" id="PF07715">
    <property type="entry name" value="Plug"/>
    <property type="match status" value="1"/>
</dbReference>
<keyword evidence="2 11" id="KW-0813">Transport</keyword>
<dbReference type="Proteomes" id="UP000074119">
    <property type="component" value="Chromosome"/>
</dbReference>
<evidence type="ECO:0000256" key="6">
    <source>
        <dbReference type="ARBA" id="ARBA00023004"/>
    </source>
</evidence>
<gene>
    <name evidence="16" type="ORF">AZF00_04860</name>
</gene>
<protein>
    <submittedName>
        <fullName evidence="16">TonB-dependent receptor</fullName>
    </submittedName>
</protein>